<evidence type="ECO:0000313" key="3">
    <source>
        <dbReference type="Proteomes" id="UP001295423"/>
    </source>
</evidence>
<dbReference type="EMBL" id="CAKOGP040002092">
    <property type="protein sequence ID" value="CAJ1961972.1"/>
    <property type="molecule type" value="Genomic_DNA"/>
</dbReference>
<comment type="caution">
    <text evidence="2">The sequence shown here is derived from an EMBL/GenBank/DDBJ whole genome shotgun (WGS) entry which is preliminary data.</text>
</comment>
<keyword evidence="3" id="KW-1185">Reference proteome</keyword>
<feature type="region of interest" description="Disordered" evidence="1">
    <location>
        <begin position="31"/>
        <end position="76"/>
    </location>
</feature>
<gene>
    <name evidence="2" type="ORF">CYCCA115_LOCUS19463</name>
</gene>
<evidence type="ECO:0008006" key="4">
    <source>
        <dbReference type="Google" id="ProtNLM"/>
    </source>
</evidence>
<reference evidence="2" key="1">
    <citation type="submission" date="2023-08" db="EMBL/GenBank/DDBJ databases">
        <authorList>
            <person name="Audoor S."/>
            <person name="Bilcke G."/>
        </authorList>
    </citation>
    <scope>NUCLEOTIDE SEQUENCE</scope>
</reference>
<dbReference type="Proteomes" id="UP001295423">
    <property type="component" value="Unassembled WGS sequence"/>
</dbReference>
<name>A0AAD2JLL8_9STRA</name>
<dbReference type="AlphaFoldDB" id="A0AAD2JLL8"/>
<organism evidence="2 3">
    <name type="scientific">Cylindrotheca closterium</name>
    <dbReference type="NCBI Taxonomy" id="2856"/>
    <lineage>
        <taxon>Eukaryota</taxon>
        <taxon>Sar</taxon>
        <taxon>Stramenopiles</taxon>
        <taxon>Ochrophyta</taxon>
        <taxon>Bacillariophyta</taxon>
        <taxon>Bacillariophyceae</taxon>
        <taxon>Bacillariophycidae</taxon>
        <taxon>Bacillariales</taxon>
        <taxon>Bacillariaceae</taxon>
        <taxon>Cylindrotheca</taxon>
    </lineage>
</organism>
<feature type="compositionally biased region" description="Polar residues" evidence="1">
    <location>
        <begin position="31"/>
        <end position="48"/>
    </location>
</feature>
<evidence type="ECO:0000313" key="2">
    <source>
        <dbReference type="EMBL" id="CAJ1961972.1"/>
    </source>
</evidence>
<evidence type="ECO:0000256" key="1">
    <source>
        <dbReference type="SAM" id="MobiDB-lite"/>
    </source>
</evidence>
<accession>A0AAD2JLL8</accession>
<sequence length="610" mass="69339">MSSKSQNDDSFDSPRKADTCNAFTFLMSQSNNNIGKKNENGSSNNAATNRKKPLNNRSTASVASEKKSSDASQPSRFASCPYCSKSISSAFIQVHVETCNSNAEYQQQEYVRRERKKAKIFHKHRASMPNTVVTPDKNAFTKMMDQSKNWNNFGENKSINAENTNIDNPNRKAKRQQWFHLTKDMKVIWIADRSGGNIDGDNSNCQEKVDKLCGEIHWSSSILIHASKVNETNQDNIELNITSSIPSASSAQTPFVLHHSRLSIPVLKSILQKSVRRRRPLPSVKVAMEMADKGLGELLRRLPIICIEDSTLHHDFPFLVWLMVAQSKQFQPTRPMMTRLFRAVFEIASCPWQDNLDIPKASDDDPKHISLTAVTEIVIGEDMEENKVFQTECDLLLRSILLRHKYGGMGCDMRMLQRCAMSWKYRFTKEKLMNSQLAQACLPKYCSENSSGGTTLSISWSQVPKLLHPMERSSKAVLPLLVRPLPYLKYSDATPAGVDFHCSNVLDMPLYNINMQSQIQELYHGSSETPIKLLSVQEISAILKKACWEHCSGTNYRRTFRQALTPKSANQADTIQDKEKERIKRVWDFVSPNVQKFSQEYLAQRLVTPR</sequence>
<protein>
    <recommendedName>
        <fullName evidence="4">UBZ4-type domain-containing protein</fullName>
    </recommendedName>
</protein>
<proteinExistence type="predicted"/>